<organism evidence="10 11">
    <name type="scientific">Phakopsora pachyrhizi</name>
    <name type="common">Asian soybean rust disease fungus</name>
    <dbReference type="NCBI Taxonomy" id="170000"/>
    <lineage>
        <taxon>Eukaryota</taxon>
        <taxon>Fungi</taxon>
        <taxon>Dikarya</taxon>
        <taxon>Basidiomycota</taxon>
        <taxon>Pucciniomycotina</taxon>
        <taxon>Pucciniomycetes</taxon>
        <taxon>Pucciniales</taxon>
        <taxon>Phakopsoraceae</taxon>
        <taxon>Phakopsora</taxon>
    </lineage>
</organism>
<evidence type="ECO:0000256" key="5">
    <source>
        <dbReference type="ARBA" id="ARBA00023159"/>
    </source>
</evidence>
<comment type="subcellular location">
    <subcellularLocation>
        <location evidence="1 8">Nucleus</location>
    </subcellularLocation>
</comment>
<dbReference type="Pfam" id="PF05669">
    <property type="entry name" value="Med31"/>
    <property type="match status" value="1"/>
</dbReference>
<dbReference type="PANTHER" id="PTHR13186">
    <property type="entry name" value="MEDIATOR OF RNA POLYMERASE II TRANSCRIPTION SUBUNIT 31"/>
    <property type="match status" value="1"/>
</dbReference>
<evidence type="ECO:0000256" key="3">
    <source>
        <dbReference type="ARBA" id="ARBA00019660"/>
    </source>
</evidence>
<evidence type="ECO:0000256" key="4">
    <source>
        <dbReference type="ARBA" id="ARBA00023015"/>
    </source>
</evidence>
<gene>
    <name evidence="10" type="ORF">PPACK8108_LOCUS10241</name>
</gene>
<dbReference type="EMBL" id="CALTRL010002281">
    <property type="protein sequence ID" value="CAH7675256.1"/>
    <property type="molecule type" value="Genomic_DNA"/>
</dbReference>
<comment type="subunit">
    <text evidence="8">Component of the Mediator complex.</text>
</comment>
<dbReference type="GO" id="GO:0016592">
    <property type="term" value="C:mediator complex"/>
    <property type="evidence" value="ECO:0007669"/>
    <property type="project" value="InterPro"/>
</dbReference>
<reference evidence="10" key="1">
    <citation type="submission" date="2022-06" db="EMBL/GenBank/DDBJ databases">
        <authorList>
            <consortium name="SYNGENTA / RWTH Aachen University"/>
        </authorList>
    </citation>
    <scope>NUCLEOTIDE SEQUENCE</scope>
</reference>
<evidence type="ECO:0000256" key="1">
    <source>
        <dbReference type="ARBA" id="ARBA00004123"/>
    </source>
</evidence>
<keyword evidence="4 8" id="KW-0805">Transcription regulation</keyword>
<name>A0AAV0AXY9_PHAPC</name>
<evidence type="ECO:0000256" key="6">
    <source>
        <dbReference type="ARBA" id="ARBA00023163"/>
    </source>
</evidence>
<keyword evidence="11" id="KW-1185">Reference proteome</keyword>
<evidence type="ECO:0000256" key="8">
    <source>
        <dbReference type="RuleBase" id="RU364129"/>
    </source>
</evidence>
<keyword evidence="6 8" id="KW-0804">Transcription</keyword>
<dbReference type="GO" id="GO:0003712">
    <property type="term" value="F:transcription coregulator activity"/>
    <property type="evidence" value="ECO:0007669"/>
    <property type="project" value="InterPro"/>
</dbReference>
<sequence length="164" mass="19070">MNDIKLPNNDPTNELVEDESEDLKLSKTENQIRFETDLEFVQSLANPHFVQELTLNGILKSECMINYLNHLKYFHQPNYSRFVRYPNALKILDLLNTSDQFRKMIENQECSQILTDKFIQHWIFLSGRLNRTTSSSKNPGNQSNTNSTTDITTKQPDSSQIVQD</sequence>
<keyword evidence="5 8" id="KW-0010">Activator</keyword>
<dbReference type="Proteomes" id="UP001153365">
    <property type="component" value="Unassembled WGS sequence"/>
</dbReference>
<accession>A0AAV0AXY9</accession>
<proteinExistence type="inferred from homology"/>
<comment type="function">
    <text evidence="8">Component of the Mediator complex, a coactivator involved in the regulated transcription of nearly all RNA polymerase II-dependent genes. Mediator functions as a bridge to convey information from gene-specific regulatory proteins to the basal RNA polymerase II transcription machinery. Mediator is recruited to promoters by direct interactions with regulatory proteins and serves as a scaffold for the assembly of a functional preinitiation complex with RNA polymerase II and the general transcription factors.</text>
</comment>
<evidence type="ECO:0000313" key="11">
    <source>
        <dbReference type="Proteomes" id="UP001153365"/>
    </source>
</evidence>
<keyword evidence="7 8" id="KW-0539">Nucleus</keyword>
<feature type="region of interest" description="Disordered" evidence="9">
    <location>
        <begin position="132"/>
        <end position="164"/>
    </location>
</feature>
<evidence type="ECO:0000256" key="2">
    <source>
        <dbReference type="ARBA" id="ARBA00006378"/>
    </source>
</evidence>
<protein>
    <recommendedName>
        <fullName evidence="3 8">Mediator of RNA polymerase II transcription subunit 31</fullName>
    </recommendedName>
</protein>
<evidence type="ECO:0000256" key="9">
    <source>
        <dbReference type="SAM" id="MobiDB-lite"/>
    </source>
</evidence>
<evidence type="ECO:0000313" key="10">
    <source>
        <dbReference type="EMBL" id="CAH7675256.1"/>
    </source>
</evidence>
<dbReference type="Gene3D" id="1.10.10.1340">
    <property type="entry name" value="Mediator of RNA polymerase II, submodule Med31 (Soh1)"/>
    <property type="match status" value="1"/>
</dbReference>
<dbReference type="AlphaFoldDB" id="A0AAV0AXY9"/>
<comment type="caution">
    <text evidence="10">The sequence shown here is derived from an EMBL/GenBank/DDBJ whole genome shotgun (WGS) entry which is preliminary data.</text>
</comment>
<dbReference type="InterPro" id="IPR008831">
    <property type="entry name" value="Mediator_Med31"/>
</dbReference>
<feature type="region of interest" description="Disordered" evidence="9">
    <location>
        <begin position="1"/>
        <end position="22"/>
    </location>
</feature>
<dbReference type="GO" id="GO:0006355">
    <property type="term" value="P:regulation of DNA-templated transcription"/>
    <property type="evidence" value="ECO:0007669"/>
    <property type="project" value="InterPro"/>
</dbReference>
<dbReference type="InterPro" id="IPR038089">
    <property type="entry name" value="Med31_sf"/>
</dbReference>
<comment type="similarity">
    <text evidence="2 8">Belongs to the Mediator complex subunit 31 family.</text>
</comment>
<evidence type="ECO:0000256" key="7">
    <source>
        <dbReference type="ARBA" id="ARBA00023242"/>
    </source>
</evidence>